<evidence type="ECO:0000256" key="5">
    <source>
        <dbReference type="ARBA" id="ARBA00023136"/>
    </source>
</evidence>
<evidence type="ECO:0000256" key="6">
    <source>
        <dbReference type="SAM" id="Phobius"/>
    </source>
</evidence>
<name>A0AAU7KKG3_9GAMM</name>
<gene>
    <name evidence="8" type="ORF">NFG58_02805</name>
</gene>
<dbReference type="AlphaFoldDB" id="A0AAU7KKG3"/>
<keyword evidence="5 6" id="KW-0472">Membrane</keyword>
<dbReference type="EMBL" id="CP098827">
    <property type="protein sequence ID" value="XBO71663.1"/>
    <property type="molecule type" value="Genomic_DNA"/>
</dbReference>
<keyword evidence="4 6" id="KW-1133">Transmembrane helix</keyword>
<comment type="subcellular location">
    <subcellularLocation>
        <location evidence="1">Cell membrane</location>
        <topology evidence="1">Multi-pass membrane protein</topology>
    </subcellularLocation>
</comment>
<feature type="transmembrane region" description="Helical" evidence="6">
    <location>
        <begin position="20"/>
        <end position="44"/>
    </location>
</feature>
<feature type="transmembrane region" description="Helical" evidence="6">
    <location>
        <begin position="115"/>
        <end position="134"/>
    </location>
</feature>
<evidence type="ECO:0000256" key="3">
    <source>
        <dbReference type="ARBA" id="ARBA00022692"/>
    </source>
</evidence>
<sequence length="159" mass="17879">MTRRFPHLDDVWPAGLGRRLGAMFYDSFLLLAIWIAITTLHVLVVRKLLGLAPEEVGAGVWQVLSLRLLLVVAAFAFFAFFWRRGGMTLGMQAWRLRVQTLDGGPISLRQTMLRFAVGAFSFVPLGLGHWWVLFDAERRSWADLASGTQVVVLPKAAKR</sequence>
<dbReference type="RefSeq" id="WP_045994718.1">
    <property type="nucleotide sequence ID" value="NZ_CP098827.1"/>
</dbReference>
<evidence type="ECO:0000313" key="8">
    <source>
        <dbReference type="EMBL" id="XBO71663.1"/>
    </source>
</evidence>
<evidence type="ECO:0000259" key="7">
    <source>
        <dbReference type="Pfam" id="PF06271"/>
    </source>
</evidence>
<dbReference type="PANTHER" id="PTHR36115">
    <property type="entry name" value="PROLINE-RICH ANTIGEN HOMOLOG-RELATED"/>
    <property type="match status" value="1"/>
</dbReference>
<keyword evidence="2" id="KW-1003">Cell membrane</keyword>
<dbReference type="InterPro" id="IPR051791">
    <property type="entry name" value="Pra-immunoreactive"/>
</dbReference>
<reference evidence="8" key="1">
    <citation type="submission" date="2022-06" db="EMBL/GenBank/DDBJ databases">
        <title>A novel DMS-producing enzyme.</title>
        <authorList>
            <person name="Zhang Y."/>
        </authorList>
    </citation>
    <scope>NUCLEOTIDE SEQUENCE</scope>
    <source>
        <strain evidence="8">RT37</strain>
    </source>
</reference>
<protein>
    <submittedName>
        <fullName evidence="8">RDD family protein</fullName>
    </submittedName>
</protein>
<feature type="transmembrane region" description="Helical" evidence="6">
    <location>
        <begin position="64"/>
        <end position="82"/>
    </location>
</feature>
<accession>A0AAU7KKG3</accession>
<dbReference type="GO" id="GO:0005886">
    <property type="term" value="C:plasma membrane"/>
    <property type="evidence" value="ECO:0007669"/>
    <property type="project" value="UniProtKB-SubCell"/>
</dbReference>
<organism evidence="8">
    <name type="scientific">Halomonas sp. RT37</name>
    <dbReference type="NCBI Taxonomy" id="2950872"/>
    <lineage>
        <taxon>Bacteria</taxon>
        <taxon>Pseudomonadati</taxon>
        <taxon>Pseudomonadota</taxon>
        <taxon>Gammaproteobacteria</taxon>
        <taxon>Oceanospirillales</taxon>
        <taxon>Halomonadaceae</taxon>
        <taxon>Halomonas</taxon>
    </lineage>
</organism>
<evidence type="ECO:0000256" key="4">
    <source>
        <dbReference type="ARBA" id="ARBA00022989"/>
    </source>
</evidence>
<dbReference type="InterPro" id="IPR010432">
    <property type="entry name" value="RDD"/>
</dbReference>
<proteinExistence type="predicted"/>
<evidence type="ECO:0000256" key="2">
    <source>
        <dbReference type="ARBA" id="ARBA00022475"/>
    </source>
</evidence>
<dbReference type="PANTHER" id="PTHR36115:SF10">
    <property type="entry name" value="RDD DOMAIN-CONTAINING PROTEIN"/>
    <property type="match status" value="1"/>
</dbReference>
<feature type="domain" description="RDD" evidence="7">
    <location>
        <begin position="13"/>
        <end position="147"/>
    </location>
</feature>
<evidence type="ECO:0000256" key="1">
    <source>
        <dbReference type="ARBA" id="ARBA00004651"/>
    </source>
</evidence>
<keyword evidence="3 6" id="KW-0812">Transmembrane</keyword>
<dbReference type="Pfam" id="PF06271">
    <property type="entry name" value="RDD"/>
    <property type="match status" value="1"/>
</dbReference>